<evidence type="ECO:0008006" key="3">
    <source>
        <dbReference type="Google" id="ProtNLM"/>
    </source>
</evidence>
<dbReference type="AlphaFoldDB" id="A0A397SD80"/>
<proteinExistence type="predicted"/>
<sequence>MKEWEKQGKISKSPFANLAKKLKSNGYNFDSKAICDYWWNVLDPRLNHGPFSQEEKDYIYEKARKYQETNDKIPWKFLQDKFKMKFGKFRSRNDLKNIWNIKKRQLKYGDESGYVDELEYNDNRIEYEIEHKEKYSIQLLL</sequence>
<gene>
    <name evidence="1" type="ORF">C1645_423556</name>
</gene>
<dbReference type="OrthoDB" id="2143914at2759"/>
<organism evidence="1 2">
    <name type="scientific">Glomus cerebriforme</name>
    <dbReference type="NCBI Taxonomy" id="658196"/>
    <lineage>
        <taxon>Eukaryota</taxon>
        <taxon>Fungi</taxon>
        <taxon>Fungi incertae sedis</taxon>
        <taxon>Mucoromycota</taxon>
        <taxon>Glomeromycotina</taxon>
        <taxon>Glomeromycetes</taxon>
        <taxon>Glomerales</taxon>
        <taxon>Glomeraceae</taxon>
        <taxon>Glomus</taxon>
    </lineage>
</organism>
<dbReference type="InterPro" id="IPR009057">
    <property type="entry name" value="Homeodomain-like_sf"/>
</dbReference>
<reference evidence="1 2" key="1">
    <citation type="submission" date="2018-06" db="EMBL/GenBank/DDBJ databases">
        <title>Comparative genomics reveals the genomic features of Rhizophagus irregularis, R. cerebriforme, R. diaphanum and Gigaspora rosea, and their symbiotic lifestyle signature.</title>
        <authorList>
            <person name="Morin E."/>
            <person name="San Clemente H."/>
            <person name="Chen E.C.H."/>
            <person name="De La Providencia I."/>
            <person name="Hainaut M."/>
            <person name="Kuo A."/>
            <person name="Kohler A."/>
            <person name="Murat C."/>
            <person name="Tang N."/>
            <person name="Roy S."/>
            <person name="Loubradou J."/>
            <person name="Henrissat B."/>
            <person name="Grigoriev I.V."/>
            <person name="Corradi N."/>
            <person name="Roux C."/>
            <person name="Martin F.M."/>
        </authorList>
    </citation>
    <scope>NUCLEOTIDE SEQUENCE [LARGE SCALE GENOMIC DNA]</scope>
    <source>
        <strain evidence="1 2">DAOM 227022</strain>
    </source>
</reference>
<dbReference type="Proteomes" id="UP000265703">
    <property type="component" value="Unassembled WGS sequence"/>
</dbReference>
<protein>
    <recommendedName>
        <fullName evidence="3">Myb-like domain-containing protein</fullName>
    </recommendedName>
</protein>
<comment type="caution">
    <text evidence="1">The sequence shown here is derived from an EMBL/GenBank/DDBJ whole genome shotgun (WGS) entry which is preliminary data.</text>
</comment>
<dbReference type="EMBL" id="QKYT01000508">
    <property type="protein sequence ID" value="RIA84230.1"/>
    <property type="molecule type" value="Genomic_DNA"/>
</dbReference>
<dbReference type="SUPFAM" id="SSF46689">
    <property type="entry name" value="Homeodomain-like"/>
    <property type="match status" value="1"/>
</dbReference>
<evidence type="ECO:0000313" key="2">
    <source>
        <dbReference type="Proteomes" id="UP000265703"/>
    </source>
</evidence>
<accession>A0A397SD80</accession>
<keyword evidence="2" id="KW-1185">Reference proteome</keyword>
<name>A0A397SD80_9GLOM</name>
<evidence type="ECO:0000313" key="1">
    <source>
        <dbReference type="EMBL" id="RIA84230.1"/>
    </source>
</evidence>